<sequence length="88" mass="9989">MCEVYYAMDGNSASESYSDNLPNTSKASSPLVSLKDRPLFAGVNVSSYSLFFPFLIFLFFVFCHFIFLPFSFHPPSLLLIGYYFLTIS</sequence>
<feature type="region of interest" description="Disordered" evidence="1">
    <location>
        <begin position="6"/>
        <end position="28"/>
    </location>
</feature>
<dbReference type="AlphaFoldDB" id="A0A1M3TB10"/>
<name>A0A1M3TB10_ASPLC</name>
<keyword evidence="2" id="KW-0812">Transmembrane</keyword>
<protein>
    <submittedName>
        <fullName evidence="3">Uncharacterized protein</fullName>
    </submittedName>
</protein>
<organism evidence="3 4">
    <name type="scientific">Aspergillus luchuensis (strain CBS 106.47)</name>
    <dbReference type="NCBI Taxonomy" id="1137211"/>
    <lineage>
        <taxon>Eukaryota</taxon>
        <taxon>Fungi</taxon>
        <taxon>Dikarya</taxon>
        <taxon>Ascomycota</taxon>
        <taxon>Pezizomycotina</taxon>
        <taxon>Eurotiomycetes</taxon>
        <taxon>Eurotiomycetidae</taxon>
        <taxon>Eurotiales</taxon>
        <taxon>Aspergillaceae</taxon>
        <taxon>Aspergillus</taxon>
        <taxon>Aspergillus subgen. Circumdati</taxon>
    </lineage>
</organism>
<dbReference type="VEuPathDB" id="FungiDB:ASPFODRAFT_295738"/>
<evidence type="ECO:0000313" key="4">
    <source>
        <dbReference type="Proteomes" id="UP000184063"/>
    </source>
</evidence>
<keyword evidence="2" id="KW-0472">Membrane</keyword>
<feature type="transmembrane region" description="Helical" evidence="2">
    <location>
        <begin position="50"/>
        <end position="70"/>
    </location>
</feature>
<evidence type="ECO:0000256" key="2">
    <source>
        <dbReference type="SAM" id="Phobius"/>
    </source>
</evidence>
<gene>
    <name evidence="3" type="ORF">ASPFODRAFT_295738</name>
</gene>
<feature type="compositionally biased region" description="Polar residues" evidence="1">
    <location>
        <begin position="11"/>
        <end position="28"/>
    </location>
</feature>
<dbReference type="EMBL" id="KV878245">
    <property type="protein sequence ID" value="OJZ83944.1"/>
    <property type="molecule type" value="Genomic_DNA"/>
</dbReference>
<proteinExistence type="predicted"/>
<evidence type="ECO:0000256" key="1">
    <source>
        <dbReference type="SAM" id="MobiDB-lite"/>
    </source>
</evidence>
<evidence type="ECO:0000313" key="3">
    <source>
        <dbReference type="EMBL" id="OJZ83944.1"/>
    </source>
</evidence>
<keyword evidence="2" id="KW-1133">Transmembrane helix</keyword>
<reference evidence="4" key="1">
    <citation type="journal article" date="2017" name="Genome Biol.">
        <title>Comparative genomics reveals high biological diversity and specific adaptations in the industrially and medically important fungal genus Aspergillus.</title>
        <authorList>
            <person name="de Vries R.P."/>
            <person name="Riley R."/>
            <person name="Wiebenga A."/>
            <person name="Aguilar-Osorio G."/>
            <person name="Amillis S."/>
            <person name="Uchima C.A."/>
            <person name="Anderluh G."/>
            <person name="Asadollahi M."/>
            <person name="Askin M."/>
            <person name="Barry K."/>
            <person name="Battaglia E."/>
            <person name="Bayram O."/>
            <person name="Benocci T."/>
            <person name="Braus-Stromeyer S.A."/>
            <person name="Caldana C."/>
            <person name="Canovas D."/>
            <person name="Cerqueira G.C."/>
            <person name="Chen F."/>
            <person name="Chen W."/>
            <person name="Choi C."/>
            <person name="Clum A."/>
            <person name="Dos Santos R.A."/>
            <person name="Damasio A.R."/>
            <person name="Diallinas G."/>
            <person name="Emri T."/>
            <person name="Fekete E."/>
            <person name="Flipphi M."/>
            <person name="Freyberg S."/>
            <person name="Gallo A."/>
            <person name="Gournas C."/>
            <person name="Habgood R."/>
            <person name="Hainaut M."/>
            <person name="Harispe M.L."/>
            <person name="Henrissat B."/>
            <person name="Hilden K.S."/>
            <person name="Hope R."/>
            <person name="Hossain A."/>
            <person name="Karabika E."/>
            <person name="Karaffa L."/>
            <person name="Karanyi Z."/>
            <person name="Krasevec N."/>
            <person name="Kuo A."/>
            <person name="Kusch H."/>
            <person name="LaButti K."/>
            <person name="Lagendijk E.L."/>
            <person name="Lapidus A."/>
            <person name="Levasseur A."/>
            <person name="Lindquist E."/>
            <person name="Lipzen A."/>
            <person name="Logrieco A.F."/>
            <person name="MacCabe A."/>
            <person name="Maekelae M.R."/>
            <person name="Malavazi I."/>
            <person name="Melin P."/>
            <person name="Meyer V."/>
            <person name="Mielnichuk N."/>
            <person name="Miskei M."/>
            <person name="Molnar A.P."/>
            <person name="Mule G."/>
            <person name="Ngan C.Y."/>
            <person name="Orejas M."/>
            <person name="Orosz E."/>
            <person name="Ouedraogo J.P."/>
            <person name="Overkamp K.M."/>
            <person name="Park H.-S."/>
            <person name="Perrone G."/>
            <person name="Piumi F."/>
            <person name="Punt P.J."/>
            <person name="Ram A.F."/>
            <person name="Ramon A."/>
            <person name="Rauscher S."/>
            <person name="Record E."/>
            <person name="Riano-Pachon D.M."/>
            <person name="Robert V."/>
            <person name="Roehrig J."/>
            <person name="Ruller R."/>
            <person name="Salamov A."/>
            <person name="Salih N.S."/>
            <person name="Samson R.A."/>
            <person name="Sandor E."/>
            <person name="Sanguinetti M."/>
            <person name="Schuetze T."/>
            <person name="Sepcic K."/>
            <person name="Shelest E."/>
            <person name="Sherlock G."/>
            <person name="Sophianopoulou V."/>
            <person name="Squina F.M."/>
            <person name="Sun H."/>
            <person name="Susca A."/>
            <person name="Todd R.B."/>
            <person name="Tsang A."/>
            <person name="Unkles S.E."/>
            <person name="van de Wiele N."/>
            <person name="van Rossen-Uffink D."/>
            <person name="Oliveira J.V."/>
            <person name="Vesth T.C."/>
            <person name="Visser J."/>
            <person name="Yu J.-H."/>
            <person name="Zhou M."/>
            <person name="Andersen M.R."/>
            <person name="Archer D.B."/>
            <person name="Baker S.E."/>
            <person name="Benoit I."/>
            <person name="Brakhage A.A."/>
            <person name="Braus G.H."/>
            <person name="Fischer R."/>
            <person name="Frisvad J.C."/>
            <person name="Goldman G.H."/>
            <person name="Houbraken J."/>
            <person name="Oakley B."/>
            <person name="Pocsi I."/>
            <person name="Scazzocchio C."/>
            <person name="Seiboth B."/>
            <person name="vanKuyk P.A."/>
            <person name="Wortman J."/>
            <person name="Dyer P.S."/>
            <person name="Grigoriev I.V."/>
        </authorList>
    </citation>
    <scope>NUCLEOTIDE SEQUENCE [LARGE SCALE GENOMIC DNA]</scope>
    <source>
        <strain evidence="4">CBS 106.47</strain>
    </source>
</reference>
<dbReference type="Proteomes" id="UP000184063">
    <property type="component" value="Unassembled WGS sequence"/>
</dbReference>
<accession>A0A1M3TB10</accession>